<sequence length="93" mass="10130">MASSFIFFLRLCHFLPENPRARHISSLLGSQDPSEPTTRGSTTPRCLYFSIFLACAFSSPSALLRGTVTSMMMGGLVEVTTRSGLSPDCPRRG</sequence>
<keyword evidence="2" id="KW-1185">Reference proteome</keyword>
<organism evidence="1 2">
    <name type="scientific">Daphnia pulex</name>
    <name type="common">Water flea</name>
    <dbReference type="NCBI Taxonomy" id="6669"/>
    <lineage>
        <taxon>Eukaryota</taxon>
        <taxon>Metazoa</taxon>
        <taxon>Ecdysozoa</taxon>
        <taxon>Arthropoda</taxon>
        <taxon>Crustacea</taxon>
        <taxon>Branchiopoda</taxon>
        <taxon>Diplostraca</taxon>
        <taxon>Cladocera</taxon>
        <taxon>Anomopoda</taxon>
        <taxon>Daphniidae</taxon>
        <taxon>Daphnia</taxon>
    </lineage>
</organism>
<dbReference type="EMBL" id="GL732842">
    <property type="protein sequence ID" value="EFX64358.1"/>
    <property type="molecule type" value="Genomic_DNA"/>
</dbReference>
<reference evidence="1 2" key="1">
    <citation type="journal article" date="2011" name="Science">
        <title>The ecoresponsive genome of Daphnia pulex.</title>
        <authorList>
            <person name="Colbourne J.K."/>
            <person name="Pfrender M.E."/>
            <person name="Gilbert D."/>
            <person name="Thomas W.K."/>
            <person name="Tucker A."/>
            <person name="Oakley T.H."/>
            <person name="Tokishita S."/>
            <person name="Aerts A."/>
            <person name="Arnold G.J."/>
            <person name="Basu M.K."/>
            <person name="Bauer D.J."/>
            <person name="Caceres C.E."/>
            <person name="Carmel L."/>
            <person name="Casola C."/>
            <person name="Choi J.H."/>
            <person name="Detter J.C."/>
            <person name="Dong Q."/>
            <person name="Dusheyko S."/>
            <person name="Eads B.D."/>
            <person name="Frohlich T."/>
            <person name="Geiler-Samerotte K.A."/>
            <person name="Gerlach D."/>
            <person name="Hatcher P."/>
            <person name="Jogdeo S."/>
            <person name="Krijgsveld J."/>
            <person name="Kriventseva E.V."/>
            <person name="Kultz D."/>
            <person name="Laforsch C."/>
            <person name="Lindquist E."/>
            <person name="Lopez J."/>
            <person name="Manak J.R."/>
            <person name="Muller J."/>
            <person name="Pangilinan J."/>
            <person name="Patwardhan R.P."/>
            <person name="Pitluck S."/>
            <person name="Pritham E.J."/>
            <person name="Rechtsteiner A."/>
            <person name="Rho M."/>
            <person name="Rogozin I.B."/>
            <person name="Sakarya O."/>
            <person name="Salamov A."/>
            <person name="Schaack S."/>
            <person name="Shapiro H."/>
            <person name="Shiga Y."/>
            <person name="Skalitzky C."/>
            <person name="Smith Z."/>
            <person name="Souvorov A."/>
            <person name="Sung W."/>
            <person name="Tang Z."/>
            <person name="Tsuchiya D."/>
            <person name="Tu H."/>
            <person name="Vos H."/>
            <person name="Wang M."/>
            <person name="Wolf Y.I."/>
            <person name="Yamagata H."/>
            <person name="Yamada T."/>
            <person name="Ye Y."/>
            <person name="Shaw J.R."/>
            <person name="Andrews J."/>
            <person name="Crease T.J."/>
            <person name="Tang H."/>
            <person name="Lucas S.M."/>
            <person name="Robertson H.M."/>
            <person name="Bork P."/>
            <person name="Koonin E.V."/>
            <person name="Zdobnov E.M."/>
            <person name="Grigoriev I.V."/>
            <person name="Lynch M."/>
            <person name="Boore J.L."/>
        </authorList>
    </citation>
    <scope>NUCLEOTIDE SEQUENCE [LARGE SCALE GENOMIC DNA]</scope>
</reference>
<evidence type="ECO:0000313" key="2">
    <source>
        <dbReference type="Proteomes" id="UP000000305"/>
    </source>
</evidence>
<protein>
    <submittedName>
        <fullName evidence="1">Uncharacterized protein</fullName>
    </submittedName>
</protein>
<gene>
    <name evidence="1" type="ORF">DAPPUDRAFT_305060</name>
</gene>
<dbReference type="KEGG" id="dpx:DAPPUDRAFT_305060"/>
<dbReference type="HOGENOM" id="CLU_2401878_0_0_1"/>
<evidence type="ECO:0000313" key="1">
    <source>
        <dbReference type="EMBL" id="EFX64358.1"/>
    </source>
</evidence>
<accession>E9HV71</accession>
<dbReference type="AlphaFoldDB" id="E9HV71"/>
<proteinExistence type="predicted"/>
<dbReference type="InParanoid" id="E9HV71"/>
<name>E9HV71_DAPPU</name>
<dbReference type="Proteomes" id="UP000000305">
    <property type="component" value="Unassembled WGS sequence"/>
</dbReference>